<keyword evidence="1" id="KW-1133">Transmembrane helix</keyword>
<feature type="transmembrane region" description="Helical" evidence="1">
    <location>
        <begin position="71"/>
        <end position="97"/>
    </location>
</feature>
<feature type="transmembrane region" description="Helical" evidence="1">
    <location>
        <begin position="147"/>
        <end position="167"/>
    </location>
</feature>
<evidence type="ECO:0000313" key="2">
    <source>
        <dbReference type="EMBL" id="QBI52944.1"/>
    </source>
</evidence>
<dbReference type="KEGG" id="strr:EKD16_05705"/>
<accession>A0A4P6Q2E2</accession>
<reference evidence="2 3" key="1">
    <citation type="submission" date="2019-02" db="EMBL/GenBank/DDBJ databases">
        <authorList>
            <person name="Khodamoradi S."/>
            <person name="Hahnke R.L."/>
            <person name="Kaempfer P."/>
            <person name="Schumann P."/>
            <person name="Rohde M."/>
            <person name="Steinert M."/>
            <person name="Luzhetskyy A."/>
            <person name="Wink J."/>
            <person name="Ruckert C."/>
        </authorList>
    </citation>
    <scope>NUCLEOTIDE SEQUENCE [LARGE SCALE GENOMIC DNA]</scope>
    <source>
        <strain evidence="2 3">M2</strain>
    </source>
</reference>
<protein>
    <submittedName>
        <fullName evidence="2">HMP/thiamine permease protein YkoE</fullName>
    </submittedName>
</protein>
<feature type="transmembrane region" description="Helical" evidence="1">
    <location>
        <begin position="182"/>
        <end position="203"/>
    </location>
</feature>
<dbReference type="PIRSF" id="PIRSF037394">
    <property type="entry name" value="ABC_thiamine-permease_YkoE_prd"/>
    <property type="match status" value="1"/>
</dbReference>
<keyword evidence="1" id="KW-0472">Membrane</keyword>
<evidence type="ECO:0000256" key="1">
    <source>
        <dbReference type="SAM" id="Phobius"/>
    </source>
</evidence>
<feature type="transmembrane region" description="Helical" evidence="1">
    <location>
        <begin position="44"/>
        <end position="64"/>
    </location>
</feature>
<dbReference type="EMBL" id="CP036455">
    <property type="protein sequence ID" value="QBI52944.1"/>
    <property type="molecule type" value="Genomic_DNA"/>
</dbReference>
<evidence type="ECO:0000313" key="3">
    <source>
        <dbReference type="Proteomes" id="UP000292235"/>
    </source>
</evidence>
<name>A0A4P6Q2E2_9ACTN</name>
<dbReference type="Proteomes" id="UP000292235">
    <property type="component" value="Chromosome"/>
</dbReference>
<proteinExistence type="predicted"/>
<organism evidence="2 3">
    <name type="scientific">Streptomonospora litoralis</name>
    <dbReference type="NCBI Taxonomy" id="2498135"/>
    <lineage>
        <taxon>Bacteria</taxon>
        <taxon>Bacillati</taxon>
        <taxon>Actinomycetota</taxon>
        <taxon>Actinomycetes</taxon>
        <taxon>Streptosporangiales</taxon>
        <taxon>Nocardiopsidaceae</taxon>
        <taxon>Streptomonospora</taxon>
    </lineage>
</organism>
<gene>
    <name evidence="2" type="primary">ykoE</name>
    <name evidence="2" type="ORF">EKD16_05705</name>
</gene>
<dbReference type="Pfam" id="PF09819">
    <property type="entry name" value="ABC_cobalt"/>
    <property type="match status" value="1"/>
</dbReference>
<keyword evidence="3" id="KW-1185">Reference proteome</keyword>
<keyword evidence="1" id="KW-0812">Transmembrane</keyword>
<sequence>MSEQASSKRAASKRSAAGRGPSNVFARLWRKVLDVSASYRTVDIVVPAVLGVAVGVIFWAWGLLWQVTGPLFAFFPPAQALIYGMWLLPGVLGGLVVRKPGAATLTSTAAAFVSMVLGTPWGIEVIVAGFLQGLLPDLVFAAARYRRWGMVICMAAAAAAGIAPAVWDNVRYYPTWPLSFQLTYGVLVVLSAAVIGGVGARLLTSALARAGALSAFPSARG</sequence>
<dbReference type="AlphaFoldDB" id="A0A4P6Q2E2"/>
<dbReference type="InterPro" id="IPR017195">
    <property type="entry name" value="ABC_thiamin-permease_prd"/>
</dbReference>
<feature type="transmembrane region" description="Helical" evidence="1">
    <location>
        <begin position="109"/>
        <end position="135"/>
    </location>
</feature>